<gene>
    <name evidence="1" type="ORF">OCV69_06985</name>
</gene>
<organism evidence="1 2">
    <name type="scientific">Alitiscatomonas aceti</name>
    <dbReference type="NCBI Taxonomy" id="2981724"/>
    <lineage>
        <taxon>Bacteria</taxon>
        <taxon>Bacillati</taxon>
        <taxon>Bacillota</taxon>
        <taxon>Clostridia</taxon>
        <taxon>Lachnospirales</taxon>
        <taxon>Lachnospiraceae</taxon>
        <taxon>Alitiscatomonas</taxon>
    </lineage>
</organism>
<accession>A0ABT2V0P4</accession>
<comment type="caution">
    <text evidence="1">The sequence shown here is derived from an EMBL/GenBank/DDBJ whole genome shotgun (WGS) entry which is preliminary data.</text>
</comment>
<reference evidence="1 2" key="1">
    <citation type="journal article" date="2021" name="ISME Commun">
        <title>Automated analysis of genomic sequences facilitates high-throughput and comprehensive description of bacteria.</title>
        <authorList>
            <person name="Hitch T.C.A."/>
        </authorList>
    </citation>
    <scope>NUCLEOTIDE SEQUENCE [LARGE SCALE GENOMIC DNA]</scope>
    <source>
        <strain evidence="2">f_CCE</strain>
    </source>
</reference>
<dbReference type="EMBL" id="JAOQJF010000010">
    <property type="protein sequence ID" value="MCU6799677.1"/>
    <property type="molecule type" value="Genomic_DNA"/>
</dbReference>
<sequence>MMMDLSIKEISIENEKINREKFFSVGFCPEIQRYLLCVHISWVVGYDRYYAIDEEDIALYEESPDEFCQKYAKEINAYRTERLLGAGALRDYDFRCLPDEILKSLDGYPSFKRYCYTNGMLYAQIKIDDSFFTIPPIRDEKQMDC</sequence>
<protein>
    <submittedName>
        <fullName evidence="1">Uncharacterized protein</fullName>
    </submittedName>
</protein>
<dbReference type="RefSeq" id="WP_242965715.1">
    <property type="nucleotide sequence ID" value="NZ_JAOQJF010000010.1"/>
</dbReference>
<evidence type="ECO:0000313" key="1">
    <source>
        <dbReference type="EMBL" id="MCU6799677.1"/>
    </source>
</evidence>
<dbReference type="Proteomes" id="UP001652395">
    <property type="component" value="Unassembled WGS sequence"/>
</dbReference>
<name>A0ABT2V0P4_9FIRM</name>
<evidence type="ECO:0000313" key="2">
    <source>
        <dbReference type="Proteomes" id="UP001652395"/>
    </source>
</evidence>
<keyword evidence="2" id="KW-1185">Reference proteome</keyword>
<proteinExistence type="predicted"/>